<dbReference type="Proteomes" id="UP000030760">
    <property type="component" value="Unassembled WGS sequence"/>
</dbReference>
<reference evidence="2" key="1">
    <citation type="journal article" date="2013" name="Genome Announc.">
        <title>Draft Genome Sequence of Streptomyces bottropensis ATCC 25435, a Bottromycin-Producing Actinomycete.</title>
        <authorList>
            <person name="Zhang H."/>
            <person name="Zhou W."/>
            <person name="Zhuang Y."/>
            <person name="Liang X."/>
            <person name="Liu T."/>
        </authorList>
    </citation>
    <scope>NUCLEOTIDE SEQUENCE [LARGE SCALE GENOMIC DNA]</scope>
    <source>
        <strain evidence="2">ATCC 25435</strain>
    </source>
</reference>
<name>M3EK24_9ACTN</name>
<sequence length="55" mass="6028">MYPPHFFQARSGVAFIRIASSGPWARTLLPAPNTLDGLAWGPMNKLRGSPSDEML</sequence>
<organism evidence="1 2">
    <name type="scientific">Streptomyces bottropensis ATCC 25435</name>
    <dbReference type="NCBI Taxonomy" id="1054862"/>
    <lineage>
        <taxon>Bacteria</taxon>
        <taxon>Bacillati</taxon>
        <taxon>Actinomycetota</taxon>
        <taxon>Actinomycetes</taxon>
        <taxon>Kitasatosporales</taxon>
        <taxon>Streptomycetaceae</taxon>
        <taxon>Streptomyces</taxon>
    </lineage>
</organism>
<evidence type="ECO:0000313" key="1">
    <source>
        <dbReference type="EMBL" id="EMF56711.1"/>
    </source>
</evidence>
<dbReference type="EMBL" id="KB405060">
    <property type="protein sequence ID" value="EMF56711.1"/>
    <property type="molecule type" value="Genomic_DNA"/>
</dbReference>
<dbReference type="AlphaFoldDB" id="M3EK24"/>
<proteinExistence type="predicted"/>
<accession>M3EK24</accession>
<evidence type="ECO:0000313" key="2">
    <source>
        <dbReference type="Proteomes" id="UP000030760"/>
    </source>
</evidence>
<protein>
    <submittedName>
        <fullName evidence="1">Uncharacterized protein</fullName>
    </submittedName>
</protein>
<gene>
    <name evidence="1" type="ORF">SBD_1796</name>
</gene>